<keyword evidence="2 5" id="KW-0812">Transmembrane</keyword>
<protein>
    <submittedName>
        <fullName evidence="7">Uncharacterized protein</fullName>
    </submittedName>
</protein>
<keyword evidence="6" id="KW-1185">Reference proteome</keyword>
<dbReference type="InterPro" id="IPR036259">
    <property type="entry name" value="MFS_trans_sf"/>
</dbReference>
<dbReference type="WBParaSite" id="ACRNAN_Path_126.g442.t1">
    <property type="protein sequence ID" value="ACRNAN_Path_126.g442.t1"/>
    <property type="gene ID" value="ACRNAN_Path_126.g442"/>
</dbReference>
<reference evidence="7" key="1">
    <citation type="submission" date="2022-11" db="UniProtKB">
        <authorList>
            <consortium name="WormBaseParasite"/>
        </authorList>
    </citation>
    <scope>IDENTIFICATION</scope>
</reference>
<proteinExistence type="predicted"/>
<evidence type="ECO:0000313" key="7">
    <source>
        <dbReference type="WBParaSite" id="ACRNAN_Path_126.g442.t1"/>
    </source>
</evidence>
<organism evidence="6 7">
    <name type="scientific">Acrobeloides nanus</name>
    <dbReference type="NCBI Taxonomy" id="290746"/>
    <lineage>
        <taxon>Eukaryota</taxon>
        <taxon>Metazoa</taxon>
        <taxon>Ecdysozoa</taxon>
        <taxon>Nematoda</taxon>
        <taxon>Chromadorea</taxon>
        <taxon>Rhabditida</taxon>
        <taxon>Tylenchina</taxon>
        <taxon>Cephalobomorpha</taxon>
        <taxon>Cephaloboidea</taxon>
        <taxon>Cephalobidae</taxon>
        <taxon>Acrobeloides</taxon>
    </lineage>
</organism>
<dbReference type="InterPro" id="IPR050382">
    <property type="entry name" value="MFS_Na/Anion_cotransporter"/>
</dbReference>
<keyword evidence="3 5" id="KW-1133">Transmembrane helix</keyword>
<evidence type="ECO:0000256" key="4">
    <source>
        <dbReference type="ARBA" id="ARBA00023136"/>
    </source>
</evidence>
<evidence type="ECO:0000256" key="2">
    <source>
        <dbReference type="ARBA" id="ARBA00022692"/>
    </source>
</evidence>
<evidence type="ECO:0000313" key="6">
    <source>
        <dbReference type="Proteomes" id="UP000887540"/>
    </source>
</evidence>
<evidence type="ECO:0000256" key="5">
    <source>
        <dbReference type="SAM" id="Phobius"/>
    </source>
</evidence>
<dbReference type="SUPFAM" id="SSF103473">
    <property type="entry name" value="MFS general substrate transporter"/>
    <property type="match status" value="1"/>
</dbReference>
<dbReference type="PANTHER" id="PTHR11662:SF405">
    <property type="entry name" value="PROTEIN CBG12249"/>
    <property type="match status" value="1"/>
</dbReference>
<dbReference type="GO" id="GO:0022857">
    <property type="term" value="F:transmembrane transporter activity"/>
    <property type="evidence" value="ECO:0007669"/>
    <property type="project" value="TreeGrafter"/>
</dbReference>
<comment type="subcellular location">
    <subcellularLocation>
        <location evidence="1">Membrane</location>
        <topology evidence="1">Multi-pass membrane protein</topology>
    </subcellularLocation>
</comment>
<accession>A0A914BXZ6</accession>
<dbReference type="GO" id="GO:0016020">
    <property type="term" value="C:membrane"/>
    <property type="evidence" value="ECO:0007669"/>
    <property type="project" value="UniProtKB-SubCell"/>
</dbReference>
<evidence type="ECO:0000256" key="1">
    <source>
        <dbReference type="ARBA" id="ARBA00004141"/>
    </source>
</evidence>
<sequence>MACGFGVSINGFYASLLSIAPSYTGVLSSIHMVLGFLGMLATPQLVSVFRVYGTLEEWRTIFYIIASCVLVTGIFFCIFAEAEVQPWAKFDGSEKNSHNLLNEKESFNDLESWNVKEKTGVPS</sequence>
<keyword evidence="4 5" id="KW-0472">Membrane</keyword>
<dbReference type="GO" id="GO:0006820">
    <property type="term" value="P:monoatomic anion transport"/>
    <property type="evidence" value="ECO:0007669"/>
    <property type="project" value="TreeGrafter"/>
</dbReference>
<dbReference type="PANTHER" id="PTHR11662">
    <property type="entry name" value="SOLUTE CARRIER FAMILY 17"/>
    <property type="match status" value="1"/>
</dbReference>
<dbReference type="AlphaFoldDB" id="A0A914BXZ6"/>
<feature type="transmembrane region" description="Helical" evidence="5">
    <location>
        <begin position="61"/>
        <end position="80"/>
    </location>
</feature>
<feature type="transmembrane region" description="Helical" evidence="5">
    <location>
        <begin position="12"/>
        <end position="41"/>
    </location>
</feature>
<evidence type="ECO:0000256" key="3">
    <source>
        <dbReference type="ARBA" id="ARBA00022989"/>
    </source>
</evidence>
<name>A0A914BXZ6_9BILA</name>
<dbReference type="Proteomes" id="UP000887540">
    <property type="component" value="Unplaced"/>
</dbReference>